<dbReference type="Pfam" id="PF00497">
    <property type="entry name" value="SBP_bac_3"/>
    <property type="match status" value="1"/>
</dbReference>
<dbReference type="PANTHER" id="PTHR35936:SF25">
    <property type="entry name" value="ABC TRANSPORTER SUBSTRATE-BINDING PROTEIN"/>
    <property type="match status" value="1"/>
</dbReference>
<comment type="similarity">
    <text evidence="1">Belongs to the bacterial solute-binding protein 3 family.</text>
</comment>
<evidence type="ECO:0000259" key="4">
    <source>
        <dbReference type="Pfam" id="PF00497"/>
    </source>
</evidence>
<dbReference type="Gene3D" id="3.40.190.10">
    <property type="entry name" value="Periplasmic binding protein-like II"/>
    <property type="match status" value="2"/>
</dbReference>
<dbReference type="EMBL" id="JAPUBN010000015">
    <property type="protein sequence ID" value="MCZ2721993.1"/>
    <property type="molecule type" value="Genomic_DNA"/>
</dbReference>
<gene>
    <name evidence="5" type="ORF">O1D97_10095</name>
</gene>
<comment type="caution">
    <text evidence="5">The sequence shown here is derived from an EMBL/GenBank/DDBJ whole genome shotgun (WGS) entry which is preliminary data.</text>
</comment>
<evidence type="ECO:0000313" key="5">
    <source>
        <dbReference type="EMBL" id="MCZ2721993.1"/>
    </source>
</evidence>
<dbReference type="InterPro" id="IPR001638">
    <property type="entry name" value="Solute-binding_3/MltF_N"/>
</dbReference>
<dbReference type="Proteomes" id="UP001149719">
    <property type="component" value="Unassembled WGS sequence"/>
</dbReference>
<reference evidence="5" key="1">
    <citation type="submission" date="2022-12" db="EMBL/GenBank/DDBJ databases">
        <title>Marinomonas 15G1-11 sp. nov, isolated from marine algae.</title>
        <authorList>
            <person name="Butt M."/>
            <person name="Choi D.G."/>
            <person name="Kim J.M."/>
            <person name="Lee J.K."/>
            <person name="Baek J.H."/>
            <person name="Jeon C.O."/>
        </authorList>
    </citation>
    <scope>NUCLEOTIDE SEQUENCE</scope>
    <source>
        <strain evidence="5">15G1-11</strain>
    </source>
</reference>
<proteinExistence type="inferred from homology"/>
<organism evidence="5 6">
    <name type="scientific">Marinomonas phaeophyticola</name>
    <dbReference type="NCBI Taxonomy" id="3004091"/>
    <lineage>
        <taxon>Bacteria</taxon>
        <taxon>Pseudomonadati</taxon>
        <taxon>Pseudomonadota</taxon>
        <taxon>Gammaproteobacteria</taxon>
        <taxon>Oceanospirillales</taxon>
        <taxon>Oceanospirillaceae</taxon>
        <taxon>Marinomonas</taxon>
    </lineage>
</organism>
<dbReference type="RefSeq" id="WP_269125243.1">
    <property type="nucleotide sequence ID" value="NZ_JAPUBN010000015.1"/>
</dbReference>
<evidence type="ECO:0000256" key="3">
    <source>
        <dbReference type="SAM" id="SignalP"/>
    </source>
</evidence>
<accession>A0ABT4JUL2</accession>
<dbReference type="PANTHER" id="PTHR35936">
    <property type="entry name" value="MEMBRANE-BOUND LYTIC MUREIN TRANSGLYCOSYLASE F"/>
    <property type="match status" value="1"/>
</dbReference>
<keyword evidence="2 3" id="KW-0732">Signal</keyword>
<protein>
    <submittedName>
        <fullName evidence="5">Transporter substrate-binding domain-containing protein</fullName>
    </submittedName>
</protein>
<feature type="signal peptide" evidence="3">
    <location>
        <begin position="1"/>
        <end position="23"/>
    </location>
</feature>
<feature type="domain" description="Solute-binding protein family 3/N-terminal" evidence="4">
    <location>
        <begin position="43"/>
        <end position="256"/>
    </location>
</feature>
<name>A0ABT4JUL2_9GAMM</name>
<evidence type="ECO:0000256" key="2">
    <source>
        <dbReference type="ARBA" id="ARBA00022729"/>
    </source>
</evidence>
<keyword evidence="6" id="KW-1185">Reference proteome</keyword>
<evidence type="ECO:0000256" key="1">
    <source>
        <dbReference type="ARBA" id="ARBA00010333"/>
    </source>
</evidence>
<feature type="chain" id="PRO_5046507542" evidence="3">
    <location>
        <begin position="24"/>
        <end position="270"/>
    </location>
</feature>
<dbReference type="SUPFAM" id="SSF53850">
    <property type="entry name" value="Periplasmic binding protein-like II"/>
    <property type="match status" value="1"/>
</dbReference>
<evidence type="ECO:0000313" key="6">
    <source>
        <dbReference type="Proteomes" id="UP001149719"/>
    </source>
</evidence>
<sequence>MQHSYKRYIACLVLLLCSPHIRAQTITLSAMHFPPHVVDSTIIPQLVSFDEKNTVYGLDVDLIRAAYASQEVSIKIEIMSWKRIMRNMKAGLTLGAVTCRQVSPRSAFSFFSENISSSVVALVTGKHLLDNKEITLEGLKSYKNVAVESWSQTNMLDDANVAYKSVSSVQQGLNLILRRGQEVLVVERDNADYIAKKLGIEKKLSFYDLPSIESHYYSVCFSKKYPDARKWRDLLNKGLETIKLNGVQERIFQRYGVSYDSINQSQAAKE</sequence>